<dbReference type="Gene3D" id="3.40.50.300">
    <property type="entry name" value="P-loop containing nucleotide triphosphate hydrolases"/>
    <property type="match status" value="1"/>
</dbReference>
<keyword evidence="7" id="KW-0808">Transferase</keyword>
<comment type="function">
    <text evidence="14">Mannosyltransferase involved in glycosylphosphatidylinositol-anchor biosynthesis. Transfers the first alpha-1,4-mannose to GlcN-acyl-PI during GPI precursor assembly. Required for cell wall integrity.</text>
</comment>
<dbReference type="PROSITE" id="PS51422">
    <property type="entry name" value="SAR1"/>
    <property type="match status" value="1"/>
</dbReference>
<evidence type="ECO:0000256" key="4">
    <source>
        <dbReference type="ARBA" id="ARBA00013797"/>
    </source>
</evidence>
<dbReference type="EMBL" id="BPWL01000007">
    <property type="protein sequence ID" value="GJJ12594.1"/>
    <property type="molecule type" value="Genomic_DNA"/>
</dbReference>
<dbReference type="Proteomes" id="UP001050691">
    <property type="component" value="Unassembled WGS sequence"/>
</dbReference>
<keyword evidence="13 19" id="KW-0472">Membrane</keyword>
<evidence type="ECO:0000256" key="15">
    <source>
        <dbReference type="ARBA" id="ARBA00030167"/>
    </source>
</evidence>
<keyword evidence="9 17" id="KW-0547">Nucleotide-binding</keyword>
<reference evidence="20" key="1">
    <citation type="submission" date="2021-10" db="EMBL/GenBank/DDBJ databases">
        <title>De novo Genome Assembly of Clathrus columnatus (Basidiomycota, Fungi) Using Illumina and Nanopore Sequence Data.</title>
        <authorList>
            <person name="Ogiso-Tanaka E."/>
            <person name="Itagaki H."/>
            <person name="Hosoya T."/>
            <person name="Hosaka K."/>
        </authorList>
    </citation>
    <scope>NUCLEOTIDE SEQUENCE</scope>
    <source>
        <strain evidence="20">MO-923</strain>
    </source>
</reference>
<dbReference type="SMART" id="SM00177">
    <property type="entry name" value="ARF"/>
    <property type="match status" value="1"/>
</dbReference>
<dbReference type="GO" id="GO:0005525">
    <property type="term" value="F:GTP binding"/>
    <property type="evidence" value="ECO:0007669"/>
    <property type="project" value="UniProtKB-KW"/>
</dbReference>
<evidence type="ECO:0000256" key="1">
    <source>
        <dbReference type="ARBA" id="ARBA00004477"/>
    </source>
</evidence>
<dbReference type="PANTHER" id="PTHR12886">
    <property type="entry name" value="PIG-M MANNOSYLTRANSFERASE"/>
    <property type="match status" value="1"/>
</dbReference>
<evidence type="ECO:0000256" key="6">
    <source>
        <dbReference type="ARBA" id="ARBA00022676"/>
    </source>
</evidence>
<comment type="caution">
    <text evidence="20">The sequence shown here is derived from an EMBL/GenBank/DDBJ whole genome shotgun (WGS) entry which is preliminary data.</text>
</comment>
<feature type="binding site" evidence="17">
    <location>
        <begin position="127"/>
        <end position="130"/>
    </location>
    <ligand>
        <name>GTP</name>
        <dbReference type="ChEBI" id="CHEBI:37565"/>
    </ligand>
</feature>
<sequence length="440" mass="48916">MQSILNWFWDVLSQLGLLHKNAKILFLGLDNAGKTVSKKLLCILVCQPFTRPLKNLPLATSNSRHMILVAINKATRRLWRDYFPEVDGIIFLVDSADHVRFAESKAELDSLLSIEALRTVPFMVLGNKIDDARAVSEEELRHQLGLYQTTGKGKVPLKDIRPIEIFMCSVVQRQGYGEAAALRLGLVIYSEYHDKHAVVKYTDVDYRVFTDAAGFLLKPNENNTSGGPLGRYLTIGSPYSRETYRYTPLLALLMTPNILLHPSFGKIMFSSCDLVIGWMLYTMLCFQPPFAVMNQNDVQRKATVLVSLLWLLNPLVFSISTRGSSESVLGLLVIGTLFSIVRRHHTLAAILFGLSVHWKIYPIIYGASILAFYGALSSKNAFGNWFTRLFTVPGLKFGTISALTFFSTTGATSVTTCDKGSYFDGSRLDGDSGDLAGNSV</sequence>
<evidence type="ECO:0000256" key="13">
    <source>
        <dbReference type="ARBA" id="ARBA00023136"/>
    </source>
</evidence>
<dbReference type="InterPro" id="IPR006689">
    <property type="entry name" value="Small_GTPase_ARF/SAR"/>
</dbReference>
<dbReference type="GO" id="GO:0005789">
    <property type="term" value="C:endoplasmic reticulum membrane"/>
    <property type="evidence" value="ECO:0007669"/>
    <property type="project" value="UniProtKB-SubCell"/>
</dbReference>
<feature type="binding site" evidence="17">
    <location>
        <begin position="28"/>
        <end position="35"/>
    </location>
    <ligand>
        <name>GTP</name>
        <dbReference type="ChEBI" id="CHEBI:37565"/>
    </ligand>
</feature>
<organism evidence="20 21">
    <name type="scientific">Clathrus columnatus</name>
    <dbReference type="NCBI Taxonomy" id="1419009"/>
    <lineage>
        <taxon>Eukaryota</taxon>
        <taxon>Fungi</taxon>
        <taxon>Dikarya</taxon>
        <taxon>Basidiomycota</taxon>
        <taxon>Agaricomycotina</taxon>
        <taxon>Agaricomycetes</taxon>
        <taxon>Phallomycetidae</taxon>
        <taxon>Phallales</taxon>
        <taxon>Clathraceae</taxon>
        <taxon>Clathrus</taxon>
    </lineage>
</organism>
<evidence type="ECO:0000256" key="7">
    <source>
        <dbReference type="ARBA" id="ARBA00022679"/>
    </source>
</evidence>
<evidence type="ECO:0000256" key="5">
    <source>
        <dbReference type="ARBA" id="ARBA00022502"/>
    </source>
</evidence>
<proteinExistence type="inferred from homology"/>
<dbReference type="GO" id="GO:0006506">
    <property type="term" value="P:GPI anchor biosynthetic process"/>
    <property type="evidence" value="ECO:0007669"/>
    <property type="project" value="UniProtKB-KW"/>
</dbReference>
<dbReference type="PANTHER" id="PTHR12886:SF0">
    <property type="entry name" value="GPI MANNOSYLTRANSFERASE 1"/>
    <property type="match status" value="1"/>
</dbReference>
<keyword evidence="10" id="KW-0256">Endoplasmic reticulum</keyword>
<protein>
    <recommendedName>
        <fullName evidence="4">GPI mannosyltransferase 1</fullName>
    </recommendedName>
    <alternativeName>
        <fullName evidence="16">GPI mannosyltransferase I</fullName>
    </alternativeName>
    <alternativeName>
        <fullName evidence="15">Glycosylphosphatidylinositol-anchor biosynthesis protein 14</fullName>
    </alternativeName>
</protein>
<dbReference type="AlphaFoldDB" id="A0AAV5AIT1"/>
<dbReference type="Pfam" id="PF05007">
    <property type="entry name" value="Mannosyl_trans"/>
    <property type="match status" value="1"/>
</dbReference>
<accession>A0AAV5AIT1</accession>
<evidence type="ECO:0000256" key="10">
    <source>
        <dbReference type="ARBA" id="ARBA00022824"/>
    </source>
</evidence>
<comment type="subcellular location">
    <subcellularLocation>
        <location evidence="1">Endoplasmic reticulum membrane</location>
        <topology evidence="1">Multi-pass membrane protein</topology>
    </subcellularLocation>
</comment>
<evidence type="ECO:0000313" key="21">
    <source>
        <dbReference type="Proteomes" id="UP001050691"/>
    </source>
</evidence>
<dbReference type="SUPFAM" id="SSF52540">
    <property type="entry name" value="P-loop containing nucleoside triphosphate hydrolases"/>
    <property type="match status" value="1"/>
</dbReference>
<dbReference type="GO" id="GO:1990529">
    <property type="term" value="C:glycosylphosphatidylinositol-mannosyltransferase I complex"/>
    <property type="evidence" value="ECO:0007669"/>
    <property type="project" value="TreeGrafter"/>
</dbReference>
<dbReference type="InterPro" id="IPR007704">
    <property type="entry name" value="PIG-M"/>
</dbReference>
<name>A0AAV5AIT1_9AGAM</name>
<keyword evidence="18" id="KW-0479">Metal-binding</keyword>
<evidence type="ECO:0000256" key="19">
    <source>
        <dbReference type="SAM" id="Phobius"/>
    </source>
</evidence>
<keyword evidence="8 19" id="KW-0812">Transmembrane</keyword>
<dbReference type="GO" id="GO:0004376">
    <property type="term" value="F:GPI mannosyltransferase activity"/>
    <property type="evidence" value="ECO:0007669"/>
    <property type="project" value="InterPro"/>
</dbReference>
<evidence type="ECO:0000256" key="18">
    <source>
        <dbReference type="PIRSR" id="PIRSR606689-2"/>
    </source>
</evidence>
<keyword evidence="21" id="KW-1185">Reference proteome</keyword>
<dbReference type="GO" id="GO:0046872">
    <property type="term" value="F:metal ion binding"/>
    <property type="evidence" value="ECO:0007669"/>
    <property type="project" value="UniProtKB-KW"/>
</dbReference>
<keyword evidence="12 17" id="KW-0342">GTP-binding</keyword>
<dbReference type="GO" id="GO:0003924">
    <property type="term" value="F:GTPase activity"/>
    <property type="evidence" value="ECO:0007669"/>
    <property type="project" value="InterPro"/>
</dbReference>
<keyword evidence="5" id="KW-0337">GPI-anchor biosynthesis</keyword>
<evidence type="ECO:0000256" key="16">
    <source>
        <dbReference type="ARBA" id="ARBA00032997"/>
    </source>
</evidence>
<keyword evidence="11 19" id="KW-1133">Transmembrane helix</keyword>
<evidence type="ECO:0000256" key="12">
    <source>
        <dbReference type="ARBA" id="ARBA00023134"/>
    </source>
</evidence>
<dbReference type="PRINTS" id="PR00328">
    <property type="entry name" value="SAR1GTPBP"/>
</dbReference>
<feature type="transmembrane region" description="Helical" evidence="19">
    <location>
        <begin position="358"/>
        <end position="376"/>
    </location>
</feature>
<evidence type="ECO:0000256" key="2">
    <source>
        <dbReference type="ARBA" id="ARBA00004687"/>
    </source>
</evidence>
<evidence type="ECO:0000313" key="20">
    <source>
        <dbReference type="EMBL" id="GJJ12594.1"/>
    </source>
</evidence>
<keyword evidence="18" id="KW-0460">Magnesium</keyword>
<dbReference type="InterPro" id="IPR027417">
    <property type="entry name" value="P-loop_NTPase"/>
</dbReference>
<keyword evidence="6" id="KW-0328">Glycosyltransferase</keyword>
<evidence type="ECO:0000256" key="14">
    <source>
        <dbReference type="ARBA" id="ARBA00025399"/>
    </source>
</evidence>
<feature type="binding site" evidence="18">
    <location>
        <position position="35"/>
    </location>
    <ligand>
        <name>Mg(2+)</name>
        <dbReference type="ChEBI" id="CHEBI:18420"/>
    </ligand>
</feature>
<evidence type="ECO:0000256" key="9">
    <source>
        <dbReference type="ARBA" id="ARBA00022741"/>
    </source>
</evidence>
<evidence type="ECO:0000256" key="8">
    <source>
        <dbReference type="ARBA" id="ARBA00022692"/>
    </source>
</evidence>
<dbReference type="GO" id="GO:0051751">
    <property type="term" value="F:alpha-1,4-mannosyltransferase activity"/>
    <property type="evidence" value="ECO:0007669"/>
    <property type="project" value="InterPro"/>
</dbReference>
<comment type="similarity">
    <text evidence="3">Belongs to the PIGM family.</text>
</comment>
<evidence type="ECO:0000256" key="17">
    <source>
        <dbReference type="PIRSR" id="PIRSR606689-1"/>
    </source>
</evidence>
<comment type="pathway">
    <text evidence="2">Glycolipid biosynthesis; glycosylphosphatidylinositol-anchor biosynthesis.</text>
</comment>
<evidence type="ECO:0000256" key="11">
    <source>
        <dbReference type="ARBA" id="ARBA00022989"/>
    </source>
</evidence>
<evidence type="ECO:0000256" key="3">
    <source>
        <dbReference type="ARBA" id="ARBA00011071"/>
    </source>
</evidence>
<dbReference type="SMART" id="SM00178">
    <property type="entry name" value="SAR"/>
    <property type="match status" value="1"/>
</dbReference>
<dbReference type="Pfam" id="PF00025">
    <property type="entry name" value="Arf"/>
    <property type="match status" value="1"/>
</dbReference>
<gene>
    <name evidence="20" type="ORF">Clacol_006837</name>
</gene>
<feature type="transmembrane region" description="Helical" evidence="19">
    <location>
        <begin position="328"/>
        <end position="352"/>
    </location>
</feature>